<organism evidence="3">
    <name type="scientific">Timema monikensis</name>
    <dbReference type="NCBI Taxonomy" id="170555"/>
    <lineage>
        <taxon>Eukaryota</taxon>
        <taxon>Metazoa</taxon>
        <taxon>Ecdysozoa</taxon>
        <taxon>Arthropoda</taxon>
        <taxon>Hexapoda</taxon>
        <taxon>Insecta</taxon>
        <taxon>Pterygota</taxon>
        <taxon>Neoptera</taxon>
        <taxon>Polyneoptera</taxon>
        <taxon>Phasmatodea</taxon>
        <taxon>Timematodea</taxon>
        <taxon>Timematoidea</taxon>
        <taxon>Timematidae</taxon>
        <taxon>Timema</taxon>
    </lineage>
</organism>
<evidence type="ECO:0000313" key="3">
    <source>
        <dbReference type="EMBL" id="CAD7433686.1"/>
    </source>
</evidence>
<proteinExistence type="predicted"/>
<feature type="region of interest" description="Disordered" evidence="2">
    <location>
        <begin position="276"/>
        <end position="298"/>
    </location>
</feature>
<keyword evidence="1" id="KW-0175">Coiled coil</keyword>
<protein>
    <submittedName>
        <fullName evidence="3">Uncharacterized protein</fullName>
    </submittedName>
</protein>
<evidence type="ECO:0000256" key="1">
    <source>
        <dbReference type="SAM" id="Coils"/>
    </source>
</evidence>
<feature type="coiled-coil region" evidence="1">
    <location>
        <begin position="70"/>
        <end position="108"/>
    </location>
</feature>
<feature type="region of interest" description="Disordered" evidence="2">
    <location>
        <begin position="47"/>
        <end position="68"/>
    </location>
</feature>
<dbReference type="AlphaFoldDB" id="A0A7R9EIM3"/>
<dbReference type="EMBL" id="OB796689">
    <property type="protein sequence ID" value="CAD7433686.1"/>
    <property type="molecule type" value="Genomic_DNA"/>
</dbReference>
<name>A0A7R9EIM3_9NEOP</name>
<reference evidence="3" key="1">
    <citation type="submission" date="2020-11" db="EMBL/GenBank/DDBJ databases">
        <authorList>
            <person name="Tran Van P."/>
        </authorList>
    </citation>
    <scope>NUCLEOTIDE SEQUENCE</scope>
</reference>
<feature type="region of interest" description="Disordered" evidence="2">
    <location>
        <begin position="153"/>
        <end position="181"/>
    </location>
</feature>
<sequence>MGKTGASYWCEKPLETVSITRANRKRWRCEQRWSRHGRLRQHGLWAGPAVEREGEAAGATNKESDSDEELALLEASNEDFKVLLKRQRQEMEAMQRRHKEEVEVFQQQFHGDSVSAIFPPAVFYQAVSPLCAVGAAVQRVPGGSLEDYLVFSTAPQSPTNGEQQPGSNTSSPPRPRSHSSDEMARIAVANNLSRRQMAAVVNAPVSVQYYPAETQWVPVPGPHYPPGFRRVPSSSGSLLQLAPGPPTVTPTGYYFQPAVTPLLQAGLRFVYGTAGSAPTVMGSSRPSSPTQSSQDPHK</sequence>
<accession>A0A7R9EIM3</accession>
<gene>
    <name evidence="3" type="ORF">TMSB3V08_LOCUS10356</name>
</gene>
<feature type="compositionally biased region" description="Polar residues" evidence="2">
    <location>
        <begin position="153"/>
        <end position="164"/>
    </location>
</feature>
<feature type="compositionally biased region" description="Low complexity" evidence="2">
    <location>
        <begin position="283"/>
        <end position="298"/>
    </location>
</feature>
<evidence type="ECO:0000256" key="2">
    <source>
        <dbReference type="SAM" id="MobiDB-lite"/>
    </source>
</evidence>